<dbReference type="PANTHER" id="PTHR40057">
    <property type="entry name" value="SLR1162 PROTEIN"/>
    <property type="match status" value="1"/>
</dbReference>
<accession>A0ABP7XN12</accession>
<dbReference type="GO" id="GO:0004497">
    <property type="term" value="F:monooxygenase activity"/>
    <property type="evidence" value="ECO:0007669"/>
    <property type="project" value="UniProtKB-KW"/>
</dbReference>
<dbReference type="Gene3D" id="3.30.70.100">
    <property type="match status" value="1"/>
</dbReference>
<evidence type="ECO:0000256" key="1">
    <source>
        <dbReference type="SAM" id="Phobius"/>
    </source>
</evidence>
<evidence type="ECO:0000313" key="4">
    <source>
        <dbReference type="Proteomes" id="UP001501495"/>
    </source>
</evidence>
<comment type="caution">
    <text evidence="3">The sequence shown here is derived from an EMBL/GenBank/DDBJ whole genome shotgun (WGS) entry which is preliminary data.</text>
</comment>
<feature type="transmembrane region" description="Helical" evidence="1">
    <location>
        <begin position="123"/>
        <end position="141"/>
    </location>
</feature>
<dbReference type="InterPro" id="IPR038762">
    <property type="entry name" value="ABM_predict"/>
</dbReference>
<proteinExistence type="predicted"/>
<feature type="transmembrane region" description="Helical" evidence="1">
    <location>
        <begin position="147"/>
        <end position="170"/>
    </location>
</feature>
<dbReference type="SUPFAM" id="SSF54909">
    <property type="entry name" value="Dimeric alpha+beta barrel"/>
    <property type="match status" value="1"/>
</dbReference>
<evidence type="ECO:0000313" key="3">
    <source>
        <dbReference type="EMBL" id="GAA4122328.1"/>
    </source>
</evidence>
<feature type="domain" description="ABM" evidence="2">
    <location>
        <begin position="4"/>
        <end position="75"/>
    </location>
</feature>
<dbReference type="Proteomes" id="UP001501495">
    <property type="component" value="Unassembled WGS sequence"/>
</dbReference>
<dbReference type="Pfam" id="PF03992">
    <property type="entry name" value="ABM"/>
    <property type="match status" value="1"/>
</dbReference>
<dbReference type="InterPro" id="IPR007138">
    <property type="entry name" value="ABM_dom"/>
</dbReference>
<keyword evidence="1" id="KW-0472">Membrane</keyword>
<protein>
    <submittedName>
        <fullName evidence="3">Antibiotic biosynthesis monooxygenase</fullName>
    </submittedName>
</protein>
<keyword evidence="1" id="KW-1133">Transmembrane helix</keyword>
<keyword evidence="3" id="KW-0503">Monooxygenase</keyword>
<reference evidence="4" key="1">
    <citation type="journal article" date="2019" name="Int. J. Syst. Evol. Microbiol.">
        <title>The Global Catalogue of Microorganisms (GCM) 10K type strain sequencing project: providing services to taxonomists for standard genome sequencing and annotation.</title>
        <authorList>
            <consortium name="The Broad Institute Genomics Platform"/>
            <consortium name="The Broad Institute Genome Sequencing Center for Infectious Disease"/>
            <person name="Wu L."/>
            <person name="Ma J."/>
        </authorList>
    </citation>
    <scope>NUCLEOTIDE SEQUENCE [LARGE SCALE GENOMIC DNA]</scope>
    <source>
        <strain evidence="4">JCM 16703</strain>
    </source>
</reference>
<dbReference type="RefSeq" id="WP_344734074.1">
    <property type="nucleotide sequence ID" value="NZ_BAAAZH010000020.1"/>
</dbReference>
<evidence type="ECO:0000259" key="2">
    <source>
        <dbReference type="Pfam" id="PF03992"/>
    </source>
</evidence>
<dbReference type="InterPro" id="IPR011008">
    <property type="entry name" value="Dimeric_a/b-barrel"/>
</dbReference>
<sequence length="199" mass="22468">MSTPVTVSITRHLDPGHEPEMIAWLEAGTSLVHRFPGFLGSGWLRPEPGSDTWHMLFRFADAESLAAWEQSSERRWWKASAATLGLEESRFERLTGIEGWFDEPASREVDGVPAAAPPRWKQAAVIFLVFYPLSVLSNLLARHTIAGWVLPLRVLATVLVMTPIMTYLALPWITRRMEWFLQGRPAPWRRAAGRPGRVG</sequence>
<dbReference type="PANTHER" id="PTHR40057:SF1">
    <property type="entry name" value="SLR1162 PROTEIN"/>
    <property type="match status" value="1"/>
</dbReference>
<dbReference type="EMBL" id="BAAAZH010000020">
    <property type="protein sequence ID" value="GAA4122328.1"/>
    <property type="molecule type" value="Genomic_DNA"/>
</dbReference>
<keyword evidence="1" id="KW-0812">Transmembrane</keyword>
<keyword evidence="4" id="KW-1185">Reference proteome</keyword>
<keyword evidence="3" id="KW-0560">Oxidoreductase</keyword>
<name>A0ABP7XN12_9ACTN</name>
<organism evidence="3 4">
    <name type="scientific">Nocardioides fonticola</name>
    <dbReference type="NCBI Taxonomy" id="450363"/>
    <lineage>
        <taxon>Bacteria</taxon>
        <taxon>Bacillati</taxon>
        <taxon>Actinomycetota</taxon>
        <taxon>Actinomycetes</taxon>
        <taxon>Propionibacteriales</taxon>
        <taxon>Nocardioidaceae</taxon>
        <taxon>Nocardioides</taxon>
    </lineage>
</organism>
<gene>
    <name evidence="3" type="ORF">GCM10022215_28070</name>
</gene>